<protein>
    <submittedName>
        <fullName evidence="6">Putative glycosyl transferase</fullName>
    </submittedName>
</protein>
<feature type="transmembrane region" description="Helical" evidence="4">
    <location>
        <begin position="252"/>
        <end position="272"/>
    </location>
</feature>
<dbReference type="PANTHER" id="PTHR43630">
    <property type="entry name" value="POLY-BETA-1,6-N-ACETYL-D-GLUCOSAMINE SYNTHASE"/>
    <property type="match status" value="1"/>
</dbReference>
<keyword evidence="2" id="KW-0328">Glycosyltransferase</keyword>
<evidence type="ECO:0000259" key="5">
    <source>
        <dbReference type="Pfam" id="PF13632"/>
    </source>
</evidence>
<dbReference type="BioCyc" id="AURANTIMONAS:SI859A1_00602-MONOMER"/>
<name>Q1YKP1_AURMS</name>
<feature type="transmembrane region" description="Helical" evidence="4">
    <location>
        <begin position="587"/>
        <end position="613"/>
    </location>
</feature>
<dbReference type="AlphaFoldDB" id="Q1YKP1"/>
<sequence length="681" mass="74855">MPAGAPTLHLERVVCVRDDQTNPRTAYAAGPYGPQPAIRKNARFTRPKLHDAPSQPPGGPRFTGGVTDRVIARLGLTAEALGHARRAATDNRTDLAAELIAGRHVTADRLARLMAAALDLPCETIAAEERLIGLPDHQPIPSPRLLKTCGTDLETKLFLQPRLEDLDRVAALLAQQPDIRRKARLTTEADIAAALASRSAARRIEDATLSLARSAPRRSARTVVEAGQAALLAFAACAILAAFAMAPSATVTVLHPLVGIAFAACLAIRIVAALPAPPEPEPEQGADVEAGPLPVYSVLVALYQETGVIERLVASLSRLDWPTSRIEIKLVCEADDPATIGEARRATAGLPQFEIVAVPPGEPRTKPKALNFVLPLCRGEFVALYDAEDEPDPGQLREAFHGFRNGPGDLACLQAPLVVRNGDQNWLTGLFALEYAALFRRLLPWLARRRLPLPLGGTSNHFRRHCLTAVGAWDSHNVTEDADLGMRLYREGWKIGTLTRPTLEDAPERWPVWYRQRTRWTKGWLQTWLVHMRQPRRLWRELGPISFAVFQMLFVGMLASALIQPVFLVLVLSTLVSALNHGLPGGLAGMIFALDLFNATGGFFAFVALSLPALRPEERATLPKYYALVHLYWLLIALASLRAVCQLARDPHRWEKTHHDLRARANLHDQRYRTEPHFSAS</sequence>
<dbReference type="Pfam" id="PF13632">
    <property type="entry name" value="Glyco_trans_2_3"/>
    <property type="match status" value="1"/>
</dbReference>
<keyword evidence="4" id="KW-1133">Transmembrane helix</keyword>
<reference evidence="6 7" key="1">
    <citation type="journal article" date="2008" name="Appl. Environ. Microbiol.">
        <title>Genomic insights into Mn(II) oxidation by the marine alphaproteobacterium Aurantimonas sp. strain SI85-9A1.</title>
        <authorList>
            <person name="Dick G.J."/>
            <person name="Podell S."/>
            <person name="Johnson H.A."/>
            <person name="Rivera-Espinoza Y."/>
            <person name="Bernier-Latmani R."/>
            <person name="McCarthy J.K."/>
            <person name="Torpey J.W."/>
            <person name="Clement B.G."/>
            <person name="Gaasterland T."/>
            <person name="Tebo B.M."/>
        </authorList>
    </citation>
    <scope>NUCLEOTIDE SEQUENCE [LARGE SCALE GENOMIC DNA]</scope>
    <source>
        <strain evidence="6 7">SI85-9A1</strain>
    </source>
</reference>
<evidence type="ECO:0000256" key="1">
    <source>
        <dbReference type="ARBA" id="ARBA00006739"/>
    </source>
</evidence>
<dbReference type="EMBL" id="AAPJ01000002">
    <property type="protein sequence ID" value="EAS50482.1"/>
    <property type="molecule type" value="Genomic_DNA"/>
</dbReference>
<dbReference type="Gene3D" id="3.90.550.10">
    <property type="entry name" value="Spore Coat Polysaccharide Biosynthesis Protein SpsA, Chain A"/>
    <property type="match status" value="1"/>
</dbReference>
<dbReference type="InterPro" id="IPR029044">
    <property type="entry name" value="Nucleotide-diphossugar_trans"/>
</dbReference>
<dbReference type="GO" id="GO:0016757">
    <property type="term" value="F:glycosyltransferase activity"/>
    <property type="evidence" value="ECO:0007669"/>
    <property type="project" value="UniProtKB-KW"/>
</dbReference>
<dbReference type="HOGENOM" id="CLU_020629_0_0_5"/>
<comment type="similarity">
    <text evidence="1">Belongs to the glycosyltransferase 2 family.</text>
</comment>
<feature type="transmembrane region" description="Helical" evidence="4">
    <location>
        <begin position="223"/>
        <end position="246"/>
    </location>
</feature>
<evidence type="ECO:0000256" key="4">
    <source>
        <dbReference type="SAM" id="Phobius"/>
    </source>
</evidence>
<dbReference type="PANTHER" id="PTHR43630:SF1">
    <property type="entry name" value="POLY-BETA-1,6-N-ACETYL-D-GLUCOSAMINE SYNTHASE"/>
    <property type="match status" value="1"/>
</dbReference>
<dbReference type="InterPro" id="IPR001173">
    <property type="entry name" value="Glyco_trans_2-like"/>
</dbReference>
<comment type="caution">
    <text evidence="6">The sequence shown here is derived from an EMBL/GenBank/DDBJ whole genome shotgun (WGS) entry which is preliminary data.</text>
</comment>
<feature type="domain" description="Glycosyltransferase 2-like" evidence="5">
    <location>
        <begin position="382"/>
        <end position="571"/>
    </location>
</feature>
<feature type="transmembrane region" description="Helical" evidence="4">
    <location>
        <begin position="542"/>
        <end position="567"/>
    </location>
</feature>
<keyword evidence="4" id="KW-0812">Transmembrane</keyword>
<accession>Q1YKP1</accession>
<dbReference type="Proteomes" id="UP000000321">
    <property type="component" value="Unassembled WGS sequence"/>
</dbReference>
<gene>
    <name evidence="6" type="ORF">SI859A1_00602</name>
</gene>
<evidence type="ECO:0000313" key="7">
    <source>
        <dbReference type="Proteomes" id="UP000000321"/>
    </source>
</evidence>
<evidence type="ECO:0000256" key="2">
    <source>
        <dbReference type="ARBA" id="ARBA00022676"/>
    </source>
</evidence>
<dbReference type="SUPFAM" id="SSF53448">
    <property type="entry name" value="Nucleotide-diphospho-sugar transferases"/>
    <property type="match status" value="1"/>
</dbReference>
<organism evidence="6 7">
    <name type="scientific">Aurantimonas manganoxydans (strain ATCC BAA-1229 / DSM 21871 / SI85-9A1)</name>
    <dbReference type="NCBI Taxonomy" id="287752"/>
    <lineage>
        <taxon>Bacteria</taxon>
        <taxon>Pseudomonadati</taxon>
        <taxon>Pseudomonadota</taxon>
        <taxon>Alphaproteobacteria</taxon>
        <taxon>Hyphomicrobiales</taxon>
        <taxon>Aurantimonadaceae</taxon>
        <taxon>Aurantimonas</taxon>
    </lineage>
</organism>
<feature type="transmembrane region" description="Helical" evidence="4">
    <location>
        <begin position="625"/>
        <end position="644"/>
    </location>
</feature>
<keyword evidence="3 6" id="KW-0808">Transferase</keyword>
<keyword evidence="7" id="KW-1185">Reference proteome</keyword>
<evidence type="ECO:0000313" key="6">
    <source>
        <dbReference type="EMBL" id="EAS50482.1"/>
    </source>
</evidence>
<proteinExistence type="inferred from homology"/>
<evidence type="ECO:0000256" key="3">
    <source>
        <dbReference type="ARBA" id="ARBA00022679"/>
    </source>
</evidence>
<keyword evidence="4" id="KW-0472">Membrane</keyword>